<accession>A0A9Q8PI28</accession>
<name>A0A9Q8PI28_PASFU</name>
<gene>
    <name evidence="2" type="ORF">CLAFUR5_11715</name>
</gene>
<keyword evidence="1" id="KW-0472">Membrane</keyword>
<reference evidence="2" key="2">
    <citation type="journal article" date="2022" name="Microb. Genom.">
        <title>A chromosome-scale genome assembly of the tomato pathogen Cladosporium fulvum reveals a compartmentalized genome architecture and the presence of a dispensable chromosome.</title>
        <authorList>
            <person name="Zaccaron A.Z."/>
            <person name="Chen L.H."/>
            <person name="Samaras A."/>
            <person name="Stergiopoulos I."/>
        </authorList>
    </citation>
    <scope>NUCLEOTIDE SEQUENCE</scope>
    <source>
        <strain evidence="2">Race5_Kim</strain>
    </source>
</reference>
<dbReference type="KEGG" id="ffu:CLAFUR5_11715"/>
<dbReference type="GeneID" id="71991593"/>
<dbReference type="EMBL" id="CP090172">
    <property type="protein sequence ID" value="UJO22848.1"/>
    <property type="molecule type" value="Genomic_DNA"/>
</dbReference>
<keyword evidence="1" id="KW-0812">Transmembrane</keyword>
<dbReference type="AlphaFoldDB" id="A0A9Q8PI28"/>
<dbReference type="PANTHER" id="PTHR35896:SF3">
    <property type="entry name" value="MAJOR FACILITATOR SUPERFAMILY TRANSPORTER"/>
    <property type="match status" value="1"/>
</dbReference>
<dbReference type="OMA" id="NYWATTE"/>
<dbReference type="OrthoDB" id="3639104at2759"/>
<proteinExistence type="predicted"/>
<evidence type="ECO:0000256" key="1">
    <source>
        <dbReference type="SAM" id="Phobius"/>
    </source>
</evidence>
<evidence type="ECO:0000313" key="2">
    <source>
        <dbReference type="EMBL" id="UJO22848.1"/>
    </source>
</evidence>
<keyword evidence="3" id="KW-1185">Reference proteome</keyword>
<keyword evidence="1" id="KW-1133">Transmembrane helix</keyword>
<dbReference type="RefSeq" id="XP_047767214.1">
    <property type="nucleotide sequence ID" value="XM_047910863.1"/>
</dbReference>
<sequence length="200" mass="22914">MAKHQYQPLIPERKRVSQKSQLKDWWLGAVALLGWSLLLAAVYIQHNPWTNPAIVAYTYDDFDNRSYECGHTPEEAISKGCHWDPVSFAWLPERCLDRELADELVNHTHWTIHADENGTIPKAQEAFASNQSDTYLTNGNHALHCIYSWLRLHRLLLAGKHYHSGLSLDHTRHCSRVLQEAMHQDLNEVSTTALVILPAC</sequence>
<dbReference type="Proteomes" id="UP000756132">
    <property type="component" value="Chromosome 10"/>
</dbReference>
<protein>
    <submittedName>
        <fullName evidence="2">Uncharacterized protein</fullName>
    </submittedName>
</protein>
<organism evidence="2 3">
    <name type="scientific">Passalora fulva</name>
    <name type="common">Tomato leaf mold</name>
    <name type="synonym">Cladosporium fulvum</name>
    <dbReference type="NCBI Taxonomy" id="5499"/>
    <lineage>
        <taxon>Eukaryota</taxon>
        <taxon>Fungi</taxon>
        <taxon>Dikarya</taxon>
        <taxon>Ascomycota</taxon>
        <taxon>Pezizomycotina</taxon>
        <taxon>Dothideomycetes</taxon>
        <taxon>Dothideomycetidae</taxon>
        <taxon>Mycosphaerellales</taxon>
        <taxon>Mycosphaerellaceae</taxon>
        <taxon>Fulvia</taxon>
    </lineage>
</organism>
<dbReference type="InterPro" id="IPR053008">
    <property type="entry name" value="Phomopsin_biosynth_assoc"/>
</dbReference>
<feature type="transmembrane region" description="Helical" evidence="1">
    <location>
        <begin position="25"/>
        <end position="44"/>
    </location>
</feature>
<evidence type="ECO:0000313" key="3">
    <source>
        <dbReference type="Proteomes" id="UP000756132"/>
    </source>
</evidence>
<reference evidence="2" key="1">
    <citation type="submission" date="2021-12" db="EMBL/GenBank/DDBJ databases">
        <authorList>
            <person name="Zaccaron A."/>
            <person name="Stergiopoulos I."/>
        </authorList>
    </citation>
    <scope>NUCLEOTIDE SEQUENCE</scope>
    <source>
        <strain evidence="2">Race5_Kim</strain>
    </source>
</reference>
<dbReference type="PANTHER" id="PTHR35896">
    <property type="entry name" value="IG-LIKE DOMAIN-CONTAINING PROTEIN"/>
    <property type="match status" value="1"/>
</dbReference>